<evidence type="ECO:0000259" key="2">
    <source>
        <dbReference type="Pfam" id="PF20151"/>
    </source>
</evidence>
<organism evidence="3 4">
    <name type="scientific">Exidia glandulosa HHB12029</name>
    <dbReference type="NCBI Taxonomy" id="1314781"/>
    <lineage>
        <taxon>Eukaryota</taxon>
        <taxon>Fungi</taxon>
        <taxon>Dikarya</taxon>
        <taxon>Basidiomycota</taxon>
        <taxon>Agaricomycotina</taxon>
        <taxon>Agaricomycetes</taxon>
        <taxon>Auriculariales</taxon>
        <taxon>Exidiaceae</taxon>
        <taxon>Exidia</taxon>
    </lineage>
</organism>
<sequence length="375" mass="41416">MTSKEATASGYCKAPALAWLLYDVAITLDLEVDYIWRRRWTTFTGLFITVRYLPLFVVGSSAATNFFPGVSAAICDAFSWVEAGGTFIILVVVQIILQFRLYVMYGKSRKVLVCNALLCLVELGIAIALVAVIFPKTVSLPNSPSVFGSCFSHSPKEIAVVLLALKLRFRPSSVRADGFTALAYETYLAFLALNKTYQTTRSRHALGKQTSIMHLLVRDNIVYFFLVAGTLIWVTLVWFFYPVSPGNSLISFTHVSGSIGGTRLILNVRRMALRPHSASLESSAMELPAVRSSAPVSHFTHGPSFGNLDGSDFAMDDDHMDDTVDGDIISGFNISPSDYGERPAWTKDSGVSLPQNERWVRRDFGQVLNSSRNRP</sequence>
<evidence type="ECO:0000313" key="4">
    <source>
        <dbReference type="Proteomes" id="UP000077266"/>
    </source>
</evidence>
<feature type="transmembrane region" description="Helical" evidence="1">
    <location>
        <begin position="40"/>
        <end position="57"/>
    </location>
</feature>
<keyword evidence="4" id="KW-1185">Reference proteome</keyword>
<dbReference type="InterPro" id="IPR045340">
    <property type="entry name" value="DUF6533"/>
</dbReference>
<dbReference type="STRING" id="1314781.A0A165IMI6"/>
<protein>
    <recommendedName>
        <fullName evidence="2">DUF6533 domain-containing protein</fullName>
    </recommendedName>
</protein>
<evidence type="ECO:0000313" key="3">
    <source>
        <dbReference type="EMBL" id="KZV93605.1"/>
    </source>
</evidence>
<reference evidence="3 4" key="1">
    <citation type="journal article" date="2016" name="Mol. Biol. Evol.">
        <title>Comparative Genomics of Early-Diverging Mushroom-Forming Fungi Provides Insights into the Origins of Lignocellulose Decay Capabilities.</title>
        <authorList>
            <person name="Nagy L.G."/>
            <person name="Riley R."/>
            <person name="Tritt A."/>
            <person name="Adam C."/>
            <person name="Daum C."/>
            <person name="Floudas D."/>
            <person name="Sun H."/>
            <person name="Yadav J.S."/>
            <person name="Pangilinan J."/>
            <person name="Larsson K.H."/>
            <person name="Matsuura K."/>
            <person name="Barry K."/>
            <person name="Labutti K."/>
            <person name="Kuo R."/>
            <person name="Ohm R.A."/>
            <person name="Bhattacharya S.S."/>
            <person name="Shirouzu T."/>
            <person name="Yoshinaga Y."/>
            <person name="Martin F.M."/>
            <person name="Grigoriev I.V."/>
            <person name="Hibbett D.S."/>
        </authorList>
    </citation>
    <scope>NUCLEOTIDE SEQUENCE [LARGE SCALE GENOMIC DNA]</scope>
    <source>
        <strain evidence="3 4">HHB12029</strain>
    </source>
</reference>
<accession>A0A165IMI6</accession>
<name>A0A165IMI6_EXIGL</name>
<keyword evidence="1" id="KW-0472">Membrane</keyword>
<feature type="transmembrane region" description="Helical" evidence="1">
    <location>
        <begin position="111"/>
        <end position="134"/>
    </location>
</feature>
<gene>
    <name evidence="3" type="ORF">EXIGLDRAFT_40959</name>
</gene>
<dbReference type="Pfam" id="PF20151">
    <property type="entry name" value="DUF6533"/>
    <property type="match status" value="1"/>
</dbReference>
<feature type="transmembrane region" description="Helical" evidence="1">
    <location>
        <begin position="77"/>
        <end position="99"/>
    </location>
</feature>
<feature type="transmembrane region" description="Helical" evidence="1">
    <location>
        <begin position="221"/>
        <end position="241"/>
    </location>
</feature>
<dbReference type="Proteomes" id="UP000077266">
    <property type="component" value="Unassembled WGS sequence"/>
</dbReference>
<dbReference type="EMBL" id="KV425987">
    <property type="protein sequence ID" value="KZV93605.1"/>
    <property type="molecule type" value="Genomic_DNA"/>
</dbReference>
<keyword evidence="1" id="KW-1133">Transmembrane helix</keyword>
<dbReference type="OrthoDB" id="2684609at2759"/>
<keyword evidence="1" id="KW-0812">Transmembrane</keyword>
<proteinExistence type="predicted"/>
<evidence type="ECO:0000256" key="1">
    <source>
        <dbReference type="SAM" id="Phobius"/>
    </source>
</evidence>
<dbReference type="AlphaFoldDB" id="A0A165IMI6"/>
<dbReference type="InParanoid" id="A0A165IMI6"/>
<feature type="domain" description="DUF6533" evidence="2">
    <location>
        <begin position="11"/>
        <end position="56"/>
    </location>
</feature>